<keyword evidence="2" id="KW-0812">Transmembrane</keyword>
<protein>
    <submittedName>
        <fullName evidence="3">Uncharacterized protein</fullName>
    </submittedName>
</protein>
<reference evidence="3 4" key="1">
    <citation type="submission" date="2020-04" db="EMBL/GenBank/DDBJ databases">
        <title>Genome sequence of Altibacter aquimarinus strain ALE3EI.</title>
        <authorList>
            <person name="Oh H.-M."/>
            <person name="Jang D."/>
        </authorList>
    </citation>
    <scope>NUCLEOTIDE SEQUENCE [LARGE SCALE GENOMIC DNA]</scope>
    <source>
        <strain evidence="3 4">ALE3EI</strain>
    </source>
</reference>
<dbReference type="KEGG" id="alti:ALE3EI_0661"/>
<dbReference type="EMBL" id="CP052909">
    <property type="protein sequence ID" value="QNJ97238.1"/>
    <property type="molecule type" value="Genomic_DNA"/>
</dbReference>
<keyword evidence="2" id="KW-1133">Transmembrane helix</keyword>
<feature type="coiled-coil region" evidence="1">
    <location>
        <begin position="62"/>
        <end position="160"/>
    </location>
</feature>
<dbReference type="AlphaFoldDB" id="A0A7G8PSC2"/>
<keyword evidence="1" id="KW-0175">Coiled coil</keyword>
<organism evidence="3 4">
    <name type="scientific">Constantimarinum furrinae</name>
    <dbReference type="NCBI Taxonomy" id="2562285"/>
    <lineage>
        <taxon>Bacteria</taxon>
        <taxon>Pseudomonadati</taxon>
        <taxon>Bacteroidota</taxon>
        <taxon>Flavobacteriia</taxon>
        <taxon>Flavobacteriales</taxon>
        <taxon>Flavobacteriaceae</taxon>
        <taxon>Altibacter/Constantimarinum group</taxon>
        <taxon>Constantimarinum</taxon>
    </lineage>
</organism>
<evidence type="ECO:0000313" key="4">
    <source>
        <dbReference type="Proteomes" id="UP000515514"/>
    </source>
</evidence>
<feature type="transmembrane region" description="Helical" evidence="2">
    <location>
        <begin position="21"/>
        <end position="41"/>
    </location>
</feature>
<keyword evidence="4" id="KW-1185">Reference proteome</keyword>
<sequence length="257" mass="29220">MPRFYGFSAKFSVLVPMNFNYSYRAFLITSLLFGILFLLMYSIKLKSKVEEEVPKYDIEYAEEILQEVLEEEEKELAIASEKMNIETNRAYNEAEQYISKVENDREDVETTTEEKLTEIDEAIGSTSENENSIAEAKEKIRSTREKLEALKKANEKKSTASGANRKTAISYRLVDRRAIYLPNPVYTCEGGGKIVLNMEVNERGKITKLTYNKNLSTTTNGCLIDSAMEYANEASFTTAPGKDKQLGTITYNFPGQY</sequence>
<dbReference type="Proteomes" id="UP000515514">
    <property type="component" value="Chromosome"/>
</dbReference>
<name>A0A7G8PSC2_9FLAO</name>
<proteinExistence type="predicted"/>
<accession>A0A7G8PSC2</accession>
<keyword evidence="2" id="KW-0472">Membrane</keyword>
<gene>
    <name evidence="3" type="ORF">ALE3EI_0661</name>
</gene>
<evidence type="ECO:0000256" key="1">
    <source>
        <dbReference type="SAM" id="Coils"/>
    </source>
</evidence>
<evidence type="ECO:0000313" key="3">
    <source>
        <dbReference type="EMBL" id="QNJ97238.1"/>
    </source>
</evidence>
<evidence type="ECO:0000256" key="2">
    <source>
        <dbReference type="SAM" id="Phobius"/>
    </source>
</evidence>